<dbReference type="InterPro" id="IPR036915">
    <property type="entry name" value="Cyclin-like_sf"/>
</dbReference>
<dbReference type="SMART" id="SM00385">
    <property type="entry name" value="CYCLIN"/>
    <property type="match status" value="1"/>
</dbReference>
<evidence type="ECO:0000256" key="5">
    <source>
        <dbReference type="ARBA" id="ARBA00023306"/>
    </source>
</evidence>
<dbReference type="Pfam" id="PF02984">
    <property type="entry name" value="Cyclin_C"/>
    <property type="match status" value="1"/>
</dbReference>
<sequence length="328" mass="37201">MEGESVQGLLCQETDTCCLDEGAGDHEIAFMDLPQNGDYSNREGDLEMLIERETSLGFKVNQSGVFQNWVKCARLEAIEWILKSRATFGFRLQTAYLSMLYLDRFLSRRSIDGEKLWAVRLLSVACLSLAAKMEEMKIPSLSEFQIDDYNFETKLIQRMELLVLSTLEWKMISVTPFSFLHYFIVKCCKDESPSMLMLRRTVGLILNLMREINLIDHRPSAIAIAATLAALDQGLTRVELECKMNSILCSHFLEIEDVFKCYALIQRLATENLNLPRSVSSVDILPTQLKPTDVSGSSSITSATSVKRKGLASENPDQSYKSHEKRLR</sequence>
<dbReference type="PROSITE" id="PS00292">
    <property type="entry name" value="CYCLINS"/>
    <property type="match status" value="1"/>
</dbReference>
<dbReference type="Proteomes" id="UP001159364">
    <property type="component" value="Linkage Group LG02"/>
</dbReference>
<dbReference type="Gene3D" id="1.10.472.10">
    <property type="entry name" value="Cyclin-like"/>
    <property type="match status" value="2"/>
</dbReference>
<evidence type="ECO:0000256" key="6">
    <source>
        <dbReference type="ARBA" id="ARBA00032263"/>
    </source>
</evidence>
<organism evidence="11 12">
    <name type="scientific">Erythroxylum novogranatense</name>
    <dbReference type="NCBI Taxonomy" id="1862640"/>
    <lineage>
        <taxon>Eukaryota</taxon>
        <taxon>Viridiplantae</taxon>
        <taxon>Streptophyta</taxon>
        <taxon>Embryophyta</taxon>
        <taxon>Tracheophyta</taxon>
        <taxon>Spermatophyta</taxon>
        <taxon>Magnoliopsida</taxon>
        <taxon>eudicotyledons</taxon>
        <taxon>Gunneridae</taxon>
        <taxon>Pentapetalae</taxon>
        <taxon>rosids</taxon>
        <taxon>fabids</taxon>
        <taxon>Malpighiales</taxon>
        <taxon>Erythroxylaceae</taxon>
        <taxon>Erythroxylum</taxon>
    </lineage>
</organism>
<dbReference type="CDD" id="cd20543">
    <property type="entry name" value="CYCLIN_AtCycD-like_rpt1"/>
    <property type="match status" value="1"/>
</dbReference>
<comment type="caution">
    <text evidence="11">The sequence shown here is derived from an EMBL/GenBank/DDBJ whole genome shotgun (WGS) entry which is preliminary data.</text>
</comment>
<evidence type="ECO:0000313" key="12">
    <source>
        <dbReference type="Proteomes" id="UP001159364"/>
    </source>
</evidence>
<evidence type="ECO:0000256" key="8">
    <source>
        <dbReference type="SAM" id="MobiDB-lite"/>
    </source>
</evidence>
<dbReference type="Pfam" id="PF00134">
    <property type="entry name" value="Cyclin_N"/>
    <property type="match status" value="1"/>
</dbReference>
<feature type="domain" description="Cyclin-like" evidence="9">
    <location>
        <begin position="79"/>
        <end position="165"/>
    </location>
</feature>
<accession>A0AAV8U560</accession>
<evidence type="ECO:0000256" key="7">
    <source>
        <dbReference type="RuleBase" id="RU000383"/>
    </source>
</evidence>
<keyword evidence="3" id="KW-0132">Cell division</keyword>
<dbReference type="InterPro" id="IPR039361">
    <property type="entry name" value="Cyclin"/>
</dbReference>
<keyword evidence="4 7" id="KW-0195">Cyclin</keyword>
<evidence type="ECO:0000313" key="11">
    <source>
        <dbReference type="EMBL" id="KAJ8773249.1"/>
    </source>
</evidence>
<dbReference type="InterPro" id="IPR013763">
    <property type="entry name" value="Cyclin-like_dom"/>
</dbReference>
<dbReference type="FunFam" id="1.10.472.10:FF:000069">
    <property type="entry name" value="Cyclin-D5-1"/>
    <property type="match status" value="1"/>
</dbReference>
<comment type="similarity">
    <text evidence="1">Belongs to the cyclin family. Cyclin D subfamily.</text>
</comment>
<evidence type="ECO:0000259" key="10">
    <source>
        <dbReference type="SMART" id="SM01332"/>
    </source>
</evidence>
<evidence type="ECO:0000256" key="1">
    <source>
        <dbReference type="ARBA" id="ARBA00009065"/>
    </source>
</evidence>
<dbReference type="InterPro" id="IPR006671">
    <property type="entry name" value="Cyclin_N"/>
</dbReference>
<reference evidence="11 12" key="1">
    <citation type="submission" date="2021-09" db="EMBL/GenBank/DDBJ databases">
        <title>Genomic insights and catalytic innovation underlie evolution of tropane alkaloids biosynthesis.</title>
        <authorList>
            <person name="Wang Y.-J."/>
            <person name="Tian T."/>
            <person name="Huang J.-P."/>
            <person name="Huang S.-X."/>
        </authorList>
    </citation>
    <scope>NUCLEOTIDE SEQUENCE [LARGE SCALE GENOMIC DNA]</scope>
    <source>
        <strain evidence="11">KIB-2018</strain>
        <tissue evidence="11">Leaf</tissue>
    </source>
</reference>
<comment type="subunit">
    <text evidence="2">Interacts with the CDC2 protein kinase to form a serine/threonine kinase holoenzyme complex also known as maturation promoting factor (MPF). The cyclin subunit imparts substrate specificity to the complex.</text>
</comment>
<feature type="domain" description="Cyclin C-terminal" evidence="10">
    <location>
        <begin position="174"/>
        <end position="303"/>
    </location>
</feature>
<dbReference type="InterPro" id="IPR048258">
    <property type="entry name" value="Cyclins_cyclin-box"/>
</dbReference>
<name>A0AAV8U560_9ROSI</name>
<feature type="region of interest" description="Disordered" evidence="8">
    <location>
        <begin position="291"/>
        <end position="328"/>
    </location>
</feature>
<gene>
    <name evidence="11" type="ORF">K2173_028426</name>
</gene>
<feature type="compositionally biased region" description="Low complexity" evidence="8">
    <location>
        <begin position="292"/>
        <end position="305"/>
    </location>
</feature>
<proteinExistence type="inferred from homology"/>
<dbReference type="AlphaFoldDB" id="A0AAV8U560"/>
<dbReference type="EMBL" id="JAIWQS010000002">
    <property type="protein sequence ID" value="KAJ8773249.1"/>
    <property type="molecule type" value="Genomic_DNA"/>
</dbReference>
<dbReference type="InterPro" id="IPR004367">
    <property type="entry name" value="Cyclin_C-dom"/>
</dbReference>
<dbReference type="SMART" id="SM01332">
    <property type="entry name" value="Cyclin_C"/>
    <property type="match status" value="1"/>
</dbReference>
<keyword evidence="12" id="KW-1185">Reference proteome</keyword>
<evidence type="ECO:0000256" key="3">
    <source>
        <dbReference type="ARBA" id="ARBA00022618"/>
    </source>
</evidence>
<dbReference type="GO" id="GO:0051301">
    <property type="term" value="P:cell division"/>
    <property type="evidence" value="ECO:0007669"/>
    <property type="project" value="UniProtKB-KW"/>
</dbReference>
<evidence type="ECO:0000259" key="9">
    <source>
        <dbReference type="SMART" id="SM00385"/>
    </source>
</evidence>
<evidence type="ECO:0000256" key="4">
    <source>
        <dbReference type="ARBA" id="ARBA00023127"/>
    </source>
</evidence>
<dbReference type="SUPFAM" id="SSF47954">
    <property type="entry name" value="Cyclin-like"/>
    <property type="match status" value="1"/>
</dbReference>
<protein>
    <recommendedName>
        <fullName evidence="6">B-like cyclin</fullName>
    </recommendedName>
</protein>
<keyword evidence="5" id="KW-0131">Cell cycle</keyword>
<dbReference type="PANTHER" id="PTHR10177">
    <property type="entry name" value="CYCLINS"/>
    <property type="match status" value="1"/>
</dbReference>
<evidence type="ECO:0000256" key="2">
    <source>
        <dbReference type="ARBA" id="ARBA00011177"/>
    </source>
</evidence>